<gene>
    <name evidence="2" type="ORF">IQ241_11165</name>
</gene>
<dbReference type="AlphaFoldDB" id="A0A8J7ACX3"/>
<dbReference type="PANTHER" id="PTHR34107">
    <property type="entry name" value="SLL0198 PROTEIN-RELATED"/>
    <property type="match status" value="1"/>
</dbReference>
<dbReference type="RefSeq" id="WP_193907045.1">
    <property type="nucleotide sequence ID" value="NZ_JADEXG010000022.1"/>
</dbReference>
<evidence type="ECO:0000259" key="1">
    <source>
        <dbReference type="Pfam" id="PF05685"/>
    </source>
</evidence>
<dbReference type="GO" id="GO:0004519">
    <property type="term" value="F:endonuclease activity"/>
    <property type="evidence" value="ECO:0007669"/>
    <property type="project" value="UniProtKB-KW"/>
</dbReference>
<keyword evidence="2" id="KW-0255">Endonuclease</keyword>
<comment type="caution">
    <text evidence="2">The sequence shown here is derived from an EMBL/GenBank/DDBJ whole genome shotgun (WGS) entry which is preliminary data.</text>
</comment>
<reference evidence="2" key="1">
    <citation type="submission" date="2020-10" db="EMBL/GenBank/DDBJ databases">
        <authorList>
            <person name="Castelo-Branco R."/>
            <person name="Eusebio N."/>
            <person name="Adriana R."/>
            <person name="Vieira A."/>
            <person name="Brugerolle De Fraissinette N."/>
            <person name="Rezende De Castro R."/>
            <person name="Schneider M.P."/>
            <person name="Vasconcelos V."/>
            <person name="Leao P.N."/>
        </authorList>
    </citation>
    <scope>NUCLEOTIDE SEQUENCE</scope>
    <source>
        <strain evidence="2">LEGE 07310</strain>
    </source>
</reference>
<protein>
    <submittedName>
        <fullName evidence="2">Uma2 family endonuclease</fullName>
    </submittedName>
</protein>
<keyword evidence="2" id="KW-0378">Hydrolase</keyword>
<organism evidence="2 3">
    <name type="scientific">Vasconcelosia minhoensis LEGE 07310</name>
    <dbReference type="NCBI Taxonomy" id="915328"/>
    <lineage>
        <taxon>Bacteria</taxon>
        <taxon>Bacillati</taxon>
        <taxon>Cyanobacteriota</taxon>
        <taxon>Cyanophyceae</taxon>
        <taxon>Nodosilineales</taxon>
        <taxon>Cymatolegaceae</taxon>
        <taxon>Vasconcelosia</taxon>
        <taxon>Vasconcelosia minhoensis</taxon>
    </lineage>
</organism>
<evidence type="ECO:0000313" key="3">
    <source>
        <dbReference type="Proteomes" id="UP000636505"/>
    </source>
</evidence>
<evidence type="ECO:0000313" key="2">
    <source>
        <dbReference type="EMBL" id="MBE9077846.1"/>
    </source>
</evidence>
<proteinExistence type="predicted"/>
<dbReference type="SUPFAM" id="SSF52980">
    <property type="entry name" value="Restriction endonuclease-like"/>
    <property type="match status" value="1"/>
</dbReference>
<dbReference type="PANTHER" id="PTHR34107:SF2">
    <property type="entry name" value="SLL0888 PROTEIN"/>
    <property type="match status" value="1"/>
</dbReference>
<dbReference type="Proteomes" id="UP000636505">
    <property type="component" value="Unassembled WGS sequence"/>
</dbReference>
<dbReference type="InterPro" id="IPR008538">
    <property type="entry name" value="Uma2"/>
</dbReference>
<feature type="domain" description="Putative restriction endonuclease" evidence="1">
    <location>
        <begin position="11"/>
        <end position="184"/>
    </location>
</feature>
<dbReference type="InterPro" id="IPR012296">
    <property type="entry name" value="Nuclease_put_TT1808"/>
</dbReference>
<dbReference type="EMBL" id="JADEXG010000022">
    <property type="protein sequence ID" value="MBE9077846.1"/>
    <property type="molecule type" value="Genomic_DNA"/>
</dbReference>
<dbReference type="CDD" id="cd06260">
    <property type="entry name" value="DUF820-like"/>
    <property type="match status" value="1"/>
</dbReference>
<keyword evidence="3" id="KW-1185">Reference proteome</keyword>
<dbReference type="Pfam" id="PF05685">
    <property type="entry name" value="Uma2"/>
    <property type="match status" value="1"/>
</dbReference>
<dbReference type="InterPro" id="IPR011335">
    <property type="entry name" value="Restrct_endonuc-II-like"/>
</dbReference>
<accession>A0A8J7ACX3</accession>
<dbReference type="Gene3D" id="3.90.1570.10">
    <property type="entry name" value="tt1808, chain A"/>
    <property type="match status" value="1"/>
</dbReference>
<sequence>MAITTQRLTLDDYLSYDDGTDISYELVNGELVSMTLGMGQHGEIADFVNNCFRDEIKRLAPDWVTKQMVIGIQSPRGDRWDTVRIPDVVVLPLEQWRELQNREAVIRLNEPPPLLVVEVVSESTKGIDYRAKRAEYSVLDIPEYWIVDPLSEKVTLLTLAGGWYDASEFAGSDTVRSPTFPELTPFVEEILKGNL</sequence>
<keyword evidence="2" id="KW-0540">Nuclease</keyword>
<name>A0A8J7ACX3_9CYAN</name>